<sequence>MFSHNHHFVLRDYLAFYFLYWFPQGHKHIPFWSLLFYINFF</sequence>
<reference evidence="1" key="2">
    <citation type="journal article" date="2015" name="Data Brief">
        <title>Shoot transcriptome of the giant reed, Arundo donax.</title>
        <authorList>
            <person name="Barrero R.A."/>
            <person name="Guerrero F.D."/>
            <person name="Moolhuijzen P."/>
            <person name="Goolsby J.A."/>
            <person name="Tidwell J."/>
            <person name="Bellgard S.E."/>
            <person name="Bellgard M.I."/>
        </authorList>
    </citation>
    <scope>NUCLEOTIDE SEQUENCE</scope>
    <source>
        <tissue evidence="1">Shoot tissue taken approximately 20 cm above the soil surface</tissue>
    </source>
</reference>
<organism evidence="1">
    <name type="scientific">Arundo donax</name>
    <name type="common">Giant reed</name>
    <name type="synonym">Donax arundinaceus</name>
    <dbReference type="NCBI Taxonomy" id="35708"/>
    <lineage>
        <taxon>Eukaryota</taxon>
        <taxon>Viridiplantae</taxon>
        <taxon>Streptophyta</taxon>
        <taxon>Embryophyta</taxon>
        <taxon>Tracheophyta</taxon>
        <taxon>Spermatophyta</taxon>
        <taxon>Magnoliopsida</taxon>
        <taxon>Liliopsida</taxon>
        <taxon>Poales</taxon>
        <taxon>Poaceae</taxon>
        <taxon>PACMAD clade</taxon>
        <taxon>Arundinoideae</taxon>
        <taxon>Arundineae</taxon>
        <taxon>Arundo</taxon>
    </lineage>
</organism>
<reference evidence="1" key="1">
    <citation type="submission" date="2014-09" db="EMBL/GenBank/DDBJ databases">
        <authorList>
            <person name="Magalhaes I.L.F."/>
            <person name="Oliveira U."/>
            <person name="Santos F.R."/>
            <person name="Vidigal T.H.D.A."/>
            <person name="Brescovit A.D."/>
            <person name="Santos A.J."/>
        </authorList>
    </citation>
    <scope>NUCLEOTIDE SEQUENCE</scope>
    <source>
        <tissue evidence="1">Shoot tissue taken approximately 20 cm above the soil surface</tissue>
    </source>
</reference>
<proteinExistence type="predicted"/>
<evidence type="ECO:0000313" key="1">
    <source>
        <dbReference type="EMBL" id="JAD31306.1"/>
    </source>
</evidence>
<protein>
    <submittedName>
        <fullName evidence="1">Uncharacterized protein</fullName>
    </submittedName>
</protein>
<accession>A0A0A8YXJ3</accession>
<dbReference type="EMBL" id="GBRH01266589">
    <property type="protein sequence ID" value="JAD31306.1"/>
    <property type="molecule type" value="Transcribed_RNA"/>
</dbReference>
<name>A0A0A8YXJ3_ARUDO</name>
<dbReference type="AlphaFoldDB" id="A0A0A8YXJ3"/>